<dbReference type="Gene3D" id="2.160.20.80">
    <property type="entry name" value="E3 ubiquitin-protein ligase SopA"/>
    <property type="match status" value="1"/>
</dbReference>
<organism evidence="1 2">
    <name type="scientific">Nostoc commune NIES-4072</name>
    <dbReference type="NCBI Taxonomy" id="2005467"/>
    <lineage>
        <taxon>Bacteria</taxon>
        <taxon>Bacillati</taxon>
        <taxon>Cyanobacteriota</taxon>
        <taxon>Cyanophyceae</taxon>
        <taxon>Nostocales</taxon>
        <taxon>Nostocaceae</taxon>
        <taxon>Nostoc</taxon>
    </lineage>
</organism>
<reference evidence="1 2" key="1">
    <citation type="submission" date="2017-06" db="EMBL/GenBank/DDBJ databases">
        <title>Genome sequencing of cyanobaciteial culture collection at National Institute for Environmental Studies (NIES).</title>
        <authorList>
            <person name="Hirose Y."/>
            <person name="Shimura Y."/>
            <person name="Fujisawa T."/>
            <person name="Nakamura Y."/>
            <person name="Kawachi M."/>
        </authorList>
    </citation>
    <scope>NUCLEOTIDE SEQUENCE [LARGE SCALE GENOMIC DNA]</scope>
    <source>
        <strain evidence="1 2">NIES-4072</strain>
    </source>
</reference>
<dbReference type="InterPro" id="IPR051082">
    <property type="entry name" value="Pentapeptide-BTB/POZ_domain"/>
</dbReference>
<dbReference type="RefSeq" id="WP_109007407.1">
    <property type="nucleotide sequence ID" value="NZ_BDUD01000001.1"/>
</dbReference>
<dbReference type="PANTHER" id="PTHR14136:SF17">
    <property type="entry name" value="BTB_POZ DOMAIN-CONTAINING PROTEIN KCTD9"/>
    <property type="match status" value="1"/>
</dbReference>
<name>A0A2R5FIF1_NOSCO</name>
<evidence type="ECO:0000313" key="1">
    <source>
        <dbReference type="EMBL" id="GBG17158.1"/>
    </source>
</evidence>
<dbReference type="SUPFAM" id="SSF141571">
    <property type="entry name" value="Pentapeptide repeat-like"/>
    <property type="match status" value="1"/>
</dbReference>
<comment type="caution">
    <text evidence="1">The sequence shown here is derived from an EMBL/GenBank/DDBJ whole genome shotgun (WGS) entry which is preliminary data.</text>
</comment>
<accession>A0A2R5FIF1</accession>
<sequence>MSKKLVDASELLNRYAAGERDFSNIYIEGSDELASTNLSGIILNGAVVAEMLLDNINLSASKLRETDFGQASLYGANLCGVDLTRANLRYAVLDSANLSDACLVDAHLKGASMGNVNFTRCNLSGAKLSENPWFEGAIFCNTTMPDGSIRTNNT</sequence>
<dbReference type="OrthoDB" id="582747at2"/>
<dbReference type="PANTHER" id="PTHR14136">
    <property type="entry name" value="BTB_POZ DOMAIN-CONTAINING PROTEIN KCTD9"/>
    <property type="match status" value="1"/>
</dbReference>
<proteinExistence type="predicted"/>
<dbReference type="Pfam" id="PF00805">
    <property type="entry name" value="Pentapeptide"/>
    <property type="match status" value="1"/>
</dbReference>
<dbReference type="AlphaFoldDB" id="A0A2R5FIF1"/>
<keyword evidence="2" id="KW-1185">Reference proteome</keyword>
<gene>
    <name evidence="1" type="ORF">NIES4072_08070</name>
</gene>
<dbReference type="EMBL" id="BDUD01000001">
    <property type="protein sequence ID" value="GBG17158.1"/>
    <property type="molecule type" value="Genomic_DNA"/>
</dbReference>
<protein>
    <submittedName>
        <fullName evidence="1">Pentapeptide repeat domain protein</fullName>
    </submittedName>
</protein>
<evidence type="ECO:0000313" key="2">
    <source>
        <dbReference type="Proteomes" id="UP000245124"/>
    </source>
</evidence>
<dbReference type="Proteomes" id="UP000245124">
    <property type="component" value="Unassembled WGS sequence"/>
</dbReference>
<dbReference type="InterPro" id="IPR001646">
    <property type="entry name" value="5peptide_repeat"/>
</dbReference>